<protein>
    <submittedName>
        <fullName evidence="1">Uncharacterized protein</fullName>
    </submittedName>
</protein>
<dbReference type="Proteomes" id="UP000499080">
    <property type="component" value="Unassembled WGS sequence"/>
</dbReference>
<organism evidence="1 2">
    <name type="scientific">Araneus ventricosus</name>
    <name type="common">Orbweaver spider</name>
    <name type="synonym">Epeira ventricosa</name>
    <dbReference type="NCBI Taxonomy" id="182803"/>
    <lineage>
        <taxon>Eukaryota</taxon>
        <taxon>Metazoa</taxon>
        <taxon>Ecdysozoa</taxon>
        <taxon>Arthropoda</taxon>
        <taxon>Chelicerata</taxon>
        <taxon>Arachnida</taxon>
        <taxon>Araneae</taxon>
        <taxon>Araneomorphae</taxon>
        <taxon>Entelegynae</taxon>
        <taxon>Araneoidea</taxon>
        <taxon>Araneidae</taxon>
        <taxon>Araneus</taxon>
    </lineage>
</organism>
<dbReference type="AlphaFoldDB" id="A0A4Y2U2R3"/>
<proteinExistence type="predicted"/>
<accession>A0A4Y2U2R3</accession>
<evidence type="ECO:0000313" key="1">
    <source>
        <dbReference type="EMBL" id="GBO06892.1"/>
    </source>
</evidence>
<dbReference type="EMBL" id="BGPR01033086">
    <property type="protein sequence ID" value="GBO06892.1"/>
    <property type="molecule type" value="Genomic_DNA"/>
</dbReference>
<sequence>MTNLNGLAENWNGLEGYHANGVEQFQHEFPAVEWGREWSALFRPAGFEMGSRSIILVPRPHAIYDLSCLLCLCQPVDAFASKSGIYLQR</sequence>
<reference evidence="1 2" key="1">
    <citation type="journal article" date="2019" name="Sci. Rep.">
        <title>Orb-weaving spider Araneus ventricosus genome elucidates the spidroin gene catalogue.</title>
        <authorList>
            <person name="Kono N."/>
            <person name="Nakamura H."/>
            <person name="Ohtoshi R."/>
            <person name="Moran D.A.P."/>
            <person name="Shinohara A."/>
            <person name="Yoshida Y."/>
            <person name="Fujiwara M."/>
            <person name="Mori M."/>
            <person name="Tomita M."/>
            <person name="Arakawa K."/>
        </authorList>
    </citation>
    <scope>NUCLEOTIDE SEQUENCE [LARGE SCALE GENOMIC DNA]</scope>
</reference>
<comment type="caution">
    <text evidence="1">The sequence shown here is derived from an EMBL/GenBank/DDBJ whole genome shotgun (WGS) entry which is preliminary data.</text>
</comment>
<evidence type="ECO:0000313" key="2">
    <source>
        <dbReference type="Proteomes" id="UP000499080"/>
    </source>
</evidence>
<name>A0A4Y2U2R3_ARAVE</name>
<keyword evidence="2" id="KW-1185">Reference proteome</keyword>
<gene>
    <name evidence="1" type="ORF">AVEN_192765_1</name>
</gene>